<proteinExistence type="predicted"/>
<keyword evidence="2" id="KW-0031">Aminopeptidase</keyword>
<sequence length="125" mass="14191">MKWYLEPFNKYATFTGRSRRKEFWQFVLFVFLVQLVLGVLDRMTGTYSEGAEFGLLGGAFSLLVLIPSIAVTVRRLHDIGRTGWWILIYIVPLIGAIVMLVFMVLDSKPETNQYGSSPKTGSHTL</sequence>
<dbReference type="Pfam" id="PF05656">
    <property type="entry name" value="DUF805"/>
    <property type="match status" value="1"/>
</dbReference>
<dbReference type="GO" id="GO:0005886">
    <property type="term" value="C:plasma membrane"/>
    <property type="evidence" value="ECO:0007669"/>
    <property type="project" value="TreeGrafter"/>
</dbReference>
<gene>
    <name evidence="2" type="ORF">GCM10011403_25060</name>
</gene>
<dbReference type="PANTHER" id="PTHR34980:SF2">
    <property type="entry name" value="INNER MEMBRANE PROTEIN YHAH-RELATED"/>
    <property type="match status" value="1"/>
</dbReference>
<name>A0A916QL90_9GAMM</name>
<organism evidence="2 3">
    <name type="scientific">Pseudohongiella nitratireducens</name>
    <dbReference type="NCBI Taxonomy" id="1768907"/>
    <lineage>
        <taxon>Bacteria</taxon>
        <taxon>Pseudomonadati</taxon>
        <taxon>Pseudomonadota</taxon>
        <taxon>Gammaproteobacteria</taxon>
        <taxon>Pseudomonadales</taxon>
        <taxon>Pseudohongiellaceae</taxon>
        <taxon>Pseudohongiella</taxon>
    </lineage>
</organism>
<reference evidence="2" key="2">
    <citation type="submission" date="2020-09" db="EMBL/GenBank/DDBJ databases">
        <authorList>
            <person name="Sun Q."/>
            <person name="Zhou Y."/>
        </authorList>
    </citation>
    <scope>NUCLEOTIDE SEQUENCE</scope>
    <source>
        <strain evidence="2">CGMCC 1.15425</strain>
    </source>
</reference>
<keyword evidence="2" id="KW-0645">Protease</keyword>
<dbReference type="RefSeq" id="WP_068811175.1">
    <property type="nucleotide sequence ID" value="NZ_BMIY01000011.1"/>
</dbReference>
<keyword evidence="1" id="KW-0812">Transmembrane</keyword>
<dbReference type="OrthoDB" id="9812349at2"/>
<keyword evidence="1" id="KW-1133">Transmembrane helix</keyword>
<dbReference type="AlphaFoldDB" id="A0A916QL90"/>
<comment type="caution">
    <text evidence="2">The sequence shown here is derived from an EMBL/GenBank/DDBJ whole genome shotgun (WGS) entry which is preliminary data.</text>
</comment>
<keyword evidence="3" id="KW-1185">Reference proteome</keyword>
<protein>
    <submittedName>
        <fullName evidence="2">Aminopeptidase</fullName>
    </submittedName>
</protein>
<dbReference type="GO" id="GO:0004177">
    <property type="term" value="F:aminopeptidase activity"/>
    <property type="evidence" value="ECO:0007669"/>
    <property type="project" value="UniProtKB-KW"/>
</dbReference>
<reference evidence="2" key="1">
    <citation type="journal article" date="2014" name="Int. J. Syst. Evol. Microbiol.">
        <title>Complete genome sequence of Corynebacterium casei LMG S-19264T (=DSM 44701T), isolated from a smear-ripened cheese.</title>
        <authorList>
            <consortium name="US DOE Joint Genome Institute (JGI-PGF)"/>
            <person name="Walter F."/>
            <person name="Albersmeier A."/>
            <person name="Kalinowski J."/>
            <person name="Ruckert C."/>
        </authorList>
    </citation>
    <scope>NUCLEOTIDE SEQUENCE</scope>
    <source>
        <strain evidence="2">CGMCC 1.15425</strain>
    </source>
</reference>
<keyword evidence="2" id="KW-0378">Hydrolase</keyword>
<feature type="transmembrane region" description="Helical" evidence="1">
    <location>
        <begin position="23"/>
        <end position="41"/>
    </location>
</feature>
<dbReference type="InterPro" id="IPR008523">
    <property type="entry name" value="DUF805"/>
</dbReference>
<evidence type="ECO:0000313" key="2">
    <source>
        <dbReference type="EMBL" id="GFZ80963.1"/>
    </source>
</evidence>
<keyword evidence="1" id="KW-0472">Membrane</keyword>
<dbReference type="EMBL" id="BMIY01000011">
    <property type="protein sequence ID" value="GFZ80963.1"/>
    <property type="molecule type" value="Genomic_DNA"/>
</dbReference>
<feature type="transmembrane region" description="Helical" evidence="1">
    <location>
        <begin position="85"/>
        <end position="105"/>
    </location>
</feature>
<dbReference type="Proteomes" id="UP000627715">
    <property type="component" value="Unassembled WGS sequence"/>
</dbReference>
<accession>A0A916QL90</accession>
<evidence type="ECO:0000256" key="1">
    <source>
        <dbReference type="SAM" id="Phobius"/>
    </source>
</evidence>
<evidence type="ECO:0000313" key="3">
    <source>
        <dbReference type="Proteomes" id="UP000627715"/>
    </source>
</evidence>
<dbReference type="PANTHER" id="PTHR34980">
    <property type="entry name" value="INNER MEMBRANE PROTEIN-RELATED-RELATED"/>
    <property type="match status" value="1"/>
</dbReference>
<feature type="transmembrane region" description="Helical" evidence="1">
    <location>
        <begin position="53"/>
        <end position="73"/>
    </location>
</feature>